<sequence>MLERRDKESLLWCSPEIIRSDETILGSKAGDIYSLAITASEIITRKNVWDLGETELDLEEIIYRVKKGGANPLRPKLESDPNIEINPSLLHLIRDCWSEAPSERPKIEVVRSLLKSMHNGRAGNLMDHVFGILEQYATNLEQEVEVRTRELAEEKKKSDILLYRMLPRTVADKLKLGQSVEPESFESVTIFFSDVVSFTTLASKCTPLQVVNLLNDLYSTFDTIIDEHNCYKVETIGDGYLCASGLPIRNGDRHAQDIAEMSFGFLRSIKTFRIPHLPNERVNIRIGLHTGPCVSGVVGLTMPRYCLFGDTVNTASRMESNGKPGRIHISETTNHYLTKIIGKYRTQSRGEVLIKGKGVMETFFLLTEDDVDDPEQ</sequence>
<protein>
    <submittedName>
        <fullName evidence="2">Guanylate cyclase</fullName>
    </submittedName>
</protein>
<dbReference type="WBParaSite" id="ES5_v2.g17103.t1">
    <property type="protein sequence ID" value="ES5_v2.g17103.t1"/>
    <property type="gene ID" value="ES5_v2.g17103"/>
</dbReference>
<dbReference type="Proteomes" id="UP000887579">
    <property type="component" value="Unplaced"/>
</dbReference>
<accession>A0AC34FJA6</accession>
<proteinExistence type="predicted"/>
<organism evidence="1 2">
    <name type="scientific">Panagrolaimus sp. ES5</name>
    <dbReference type="NCBI Taxonomy" id="591445"/>
    <lineage>
        <taxon>Eukaryota</taxon>
        <taxon>Metazoa</taxon>
        <taxon>Ecdysozoa</taxon>
        <taxon>Nematoda</taxon>
        <taxon>Chromadorea</taxon>
        <taxon>Rhabditida</taxon>
        <taxon>Tylenchina</taxon>
        <taxon>Panagrolaimomorpha</taxon>
        <taxon>Panagrolaimoidea</taxon>
        <taxon>Panagrolaimidae</taxon>
        <taxon>Panagrolaimus</taxon>
    </lineage>
</organism>
<reference evidence="2" key="1">
    <citation type="submission" date="2022-11" db="UniProtKB">
        <authorList>
            <consortium name="WormBaseParasite"/>
        </authorList>
    </citation>
    <scope>IDENTIFICATION</scope>
</reference>
<name>A0AC34FJA6_9BILA</name>
<evidence type="ECO:0000313" key="2">
    <source>
        <dbReference type="WBParaSite" id="ES5_v2.g17103.t1"/>
    </source>
</evidence>
<evidence type="ECO:0000313" key="1">
    <source>
        <dbReference type="Proteomes" id="UP000887579"/>
    </source>
</evidence>